<dbReference type="InterPro" id="IPR001867">
    <property type="entry name" value="OmpR/PhoB-type_DNA-bd"/>
</dbReference>
<feature type="modified residue" description="4-aspartylphosphate" evidence="6">
    <location>
        <position position="51"/>
    </location>
</feature>
<dbReference type="FunFam" id="1.10.10.10:FF:000005">
    <property type="entry name" value="Two-component system response regulator"/>
    <property type="match status" value="1"/>
</dbReference>
<dbReference type="PROSITE" id="PS50110">
    <property type="entry name" value="RESPONSE_REGULATORY"/>
    <property type="match status" value="1"/>
</dbReference>
<dbReference type="SUPFAM" id="SSF46894">
    <property type="entry name" value="C-terminal effector domain of the bipartite response regulators"/>
    <property type="match status" value="1"/>
</dbReference>
<dbReference type="Gene3D" id="6.10.250.690">
    <property type="match status" value="1"/>
</dbReference>
<keyword evidence="3" id="KW-0805">Transcription regulation</keyword>
<dbReference type="InterPro" id="IPR036388">
    <property type="entry name" value="WH-like_DNA-bd_sf"/>
</dbReference>
<dbReference type="SUPFAM" id="SSF52172">
    <property type="entry name" value="CheY-like"/>
    <property type="match status" value="1"/>
</dbReference>
<dbReference type="Gene3D" id="3.40.50.2300">
    <property type="match status" value="1"/>
</dbReference>
<evidence type="ECO:0000256" key="4">
    <source>
        <dbReference type="ARBA" id="ARBA00023125"/>
    </source>
</evidence>
<dbReference type="PANTHER" id="PTHR48111">
    <property type="entry name" value="REGULATOR OF RPOS"/>
    <property type="match status" value="1"/>
</dbReference>
<feature type="domain" description="OmpR/PhoB-type" evidence="9">
    <location>
        <begin position="127"/>
        <end position="225"/>
    </location>
</feature>
<dbReference type="InterPro" id="IPR039420">
    <property type="entry name" value="WalR-like"/>
</dbReference>
<feature type="domain" description="Response regulatory" evidence="8">
    <location>
        <begin position="2"/>
        <end position="116"/>
    </location>
</feature>
<dbReference type="GO" id="GO:0005829">
    <property type="term" value="C:cytosol"/>
    <property type="evidence" value="ECO:0007669"/>
    <property type="project" value="TreeGrafter"/>
</dbReference>
<dbReference type="Pfam" id="PF00486">
    <property type="entry name" value="Trans_reg_C"/>
    <property type="match status" value="1"/>
</dbReference>
<protein>
    <submittedName>
        <fullName evidence="10">Response regulator transcription factor</fullName>
    </submittedName>
</protein>
<dbReference type="GO" id="GO:0032993">
    <property type="term" value="C:protein-DNA complex"/>
    <property type="evidence" value="ECO:0007669"/>
    <property type="project" value="TreeGrafter"/>
</dbReference>
<dbReference type="Pfam" id="PF00072">
    <property type="entry name" value="Response_reg"/>
    <property type="match status" value="1"/>
</dbReference>
<evidence type="ECO:0000256" key="5">
    <source>
        <dbReference type="ARBA" id="ARBA00023163"/>
    </source>
</evidence>
<keyword evidence="1 6" id="KW-0597">Phosphoprotein</keyword>
<dbReference type="GO" id="GO:0006355">
    <property type="term" value="P:regulation of DNA-templated transcription"/>
    <property type="evidence" value="ECO:0007669"/>
    <property type="project" value="InterPro"/>
</dbReference>
<dbReference type="FunFam" id="3.40.50.2300:FF:000001">
    <property type="entry name" value="DNA-binding response regulator PhoB"/>
    <property type="match status" value="1"/>
</dbReference>
<evidence type="ECO:0000256" key="3">
    <source>
        <dbReference type="ARBA" id="ARBA00023015"/>
    </source>
</evidence>
<feature type="DNA-binding region" description="OmpR/PhoB-type" evidence="7">
    <location>
        <begin position="127"/>
        <end position="225"/>
    </location>
</feature>
<dbReference type="SMART" id="SM00448">
    <property type="entry name" value="REC"/>
    <property type="match status" value="1"/>
</dbReference>
<organism evidence="10 11">
    <name type="scientific">Fulvivirga sediminis</name>
    <dbReference type="NCBI Taxonomy" id="2803949"/>
    <lineage>
        <taxon>Bacteria</taxon>
        <taxon>Pseudomonadati</taxon>
        <taxon>Bacteroidota</taxon>
        <taxon>Cytophagia</taxon>
        <taxon>Cytophagales</taxon>
        <taxon>Fulvivirgaceae</taxon>
        <taxon>Fulvivirga</taxon>
    </lineage>
</organism>
<accession>A0A937FCE3</accession>
<keyword evidence="4 7" id="KW-0238">DNA-binding</keyword>
<dbReference type="Proteomes" id="UP000659388">
    <property type="component" value="Unassembled WGS sequence"/>
</dbReference>
<dbReference type="SMART" id="SM00862">
    <property type="entry name" value="Trans_reg_C"/>
    <property type="match status" value="1"/>
</dbReference>
<reference evidence="10" key="1">
    <citation type="submission" date="2021-01" db="EMBL/GenBank/DDBJ databases">
        <title>Fulvivirga kasyanovii gen. nov., sp nov., a novel member of the phylum Bacteroidetes isolated from seawater in a mussel farm.</title>
        <authorList>
            <person name="Zhao L.-H."/>
            <person name="Wang Z.-J."/>
        </authorList>
    </citation>
    <scope>NUCLEOTIDE SEQUENCE</scope>
    <source>
        <strain evidence="10">2943</strain>
    </source>
</reference>
<name>A0A937FCE3_9BACT</name>
<dbReference type="GO" id="GO:0000976">
    <property type="term" value="F:transcription cis-regulatory region binding"/>
    <property type="evidence" value="ECO:0007669"/>
    <property type="project" value="TreeGrafter"/>
</dbReference>
<gene>
    <name evidence="10" type="ORF">JL102_18850</name>
</gene>
<dbReference type="InterPro" id="IPR016032">
    <property type="entry name" value="Sig_transdc_resp-reg_C-effctor"/>
</dbReference>
<comment type="caution">
    <text evidence="10">The sequence shown here is derived from an EMBL/GenBank/DDBJ whole genome shotgun (WGS) entry which is preliminary data.</text>
</comment>
<keyword evidence="2" id="KW-0902">Two-component regulatory system</keyword>
<evidence type="ECO:0000259" key="9">
    <source>
        <dbReference type="PROSITE" id="PS51755"/>
    </source>
</evidence>
<dbReference type="InterPro" id="IPR011006">
    <property type="entry name" value="CheY-like_superfamily"/>
</dbReference>
<sequence length="227" mass="26358">MKILLVEDDQKLGVSIQKGLIEEGFNTEWITDGVEARERVFQEQWDIIILDVMLPGINGIQLCEMIRFKKNKTPIIMLSALGETDDKITALDKGADDYIVKPFHFKELVSRINALHRRFHQNHEEPNEILTCDTLTVDKSKNKIYRGSVSIQLSSKEYQLLCCLLEEKNKVVSRIRILESVWHTNKDTYTNIIDVYISYLRNKIDLPNEKKLIKTIKGRGYMITDSE</sequence>
<evidence type="ECO:0000313" key="11">
    <source>
        <dbReference type="Proteomes" id="UP000659388"/>
    </source>
</evidence>
<evidence type="ECO:0000313" key="10">
    <source>
        <dbReference type="EMBL" id="MBL3658219.1"/>
    </source>
</evidence>
<dbReference type="Gene3D" id="1.10.10.10">
    <property type="entry name" value="Winged helix-like DNA-binding domain superfamily/Winged helix DNA-binding domain"/>
    <property type="match status" value="1"/>
</dbReference>
<evidence type="ECO:0000256" key="6">
    <source>
        <dbReference type="PROSITE-ProRule" id="PRU00169"/>
    </source>
</evidence>
<proteinExistence type="predicted"/>
<dbReference type="EMBL" id="JAESIY010000011">
    <property type="protein sequence ID" value="MBL3658219.1"/>
    <property type="molecule type" value="Genomic_DNA"/>
</dbReference>
<evidence type="ECO:0000256" key="1">
    <source>
        <dbReference type="ARBA" id="ARBA00022553"/>
    </source>
</evidence>
<dbReference type="CDD" id="cd17624">
    <property type="entry name" value="REC_OmpR_PmrA-like"/>
    <property type="match status" value="1"/>
</dbReference>
<evidence type="ECO:0000256" key="2">
    <source>
        <dbReference type="ARBA" id="ARBA00023012"/>
    </source>
</evidence>
<dbReference type="RefSeq" id="WP_202246012.1">
    <property type="nucleotide sequence ID" value="NZ_JAESIY010000011.1"/>
</dbReference>
<dbReference type="PROSITE" id="PS51755">
    <property type="entry name" value="OMPR_PHOB"/>
    <property type="match status" value="1"/>
</dbReference>
<dbReference type="CDD" id="cd00383">
    <property type="entry name" value="trans_reg_C"/>
    <property type="match status" value="1"/>
</dbReference>
<dbReference type="AlphaFoldDB" id="A0A937FCE3"/>
<keyword evidence="11" id="KW-1185">Reference proteome</keyword>
<dbReference type="PANTHER" id="PTHR48111:SF22">
    <property type="entry name" value="REGULATOR OF RPOS"/>
    <property type="match status" value="1"/>
</dbReference>
<dbReference type="InterPro" id="IPR001789">
    <property type="entry name" value="Sig_transdc_resp-reg_receiver"/>
</dbReference>
<dbReference type="GO" id="GO:0000156">
    <property type="term" value="F:phosphorelay response regulator activity"/>
    <property type="evidence" value="ECO:0007669"/>
    <property type="project" value="TreeGrafter"/>
</dbReference>
<evidence type="ECO:0000259" key="8">
    <source>
        <dbReference type="PROSITE" id="PS50110"/>
    </source>
</evidence>
<evidence type="ECO:0000256" key="7">
    <source>
        <dbReference type="PROSITE-ProRule" id="PRU01091"/>
    </source>
</evidence>
<keyword evidence="5" id="KW-0804">Transcription</keyword>